<dbReference type="Pfam" id="PF10256">
    <property type="entry name" value="Erf4"/>
    <property type="match status" value="1"/>
</dbReference>
<evidence type="ECO:0000313" key="10">
    <source>
        <dbReference type="Proteomes" id="UP000283841"/>
    </source>
</evidence>
<evidence type="ECO:0000259" key="8">
    <source>
        <dbReference type="Pfam" id="PF10256"/>
    </source>
</evidence>
<feature type="region of interest" description="Disordered" evidence="7">
    <location>
        <begin position="339"/>
        <end position="359"/>
    </location>
</feature>
<sequence>SAVARQPASRLWNPINYVPRTTPVAIPRPQQQPSDEHLPIEAHRDAYPLLTIPEQRRSRQNPSPSSLAVERSICESESGRTSIGLPPGHRRSGNWEETVREEMTAQTSANRQENDLPGRPEPLHLRQDGGRGPEDVRVAQPRHVQSQVSLRSQTFASLPSPTGNHTSGGGTTGEGDPGEELAWGPAHPCFPHLNPHVPIASDEYLATRIIRIRRDWMVKGDLAPTFSNLYPEILDPLLSEQEFRSVISKVNSELIKAFDPYNLRNWFDGAMGLLTGWVWDDLGATGIKSHLRHLEDWLENWNREVGAKEGVRIWPLRRTAYMSLDIQIPDPKVGIVTDAPSLSGTRTSSGLGPVDPHAR</sequence>
<evidence type="ECO:0000256" key="7">
    <source>
        <dbReference type="SAM" id="MobiDB-lite"/>
    </source>
</evidence>
<dbReference type="EMBL" id="RCNU01000004">
    <property type="protein sequence ID" value="RWQ96158.1"/>
    <property type="molecule type" value="Genomic_DNA"/>
</dbReference>
<proteinExistence type="inferred from homology"/>
<name>A0A443HWF1_BYSSP</name>
<accession>A0A443HWF1</accession>
<dbReference type="GeneID" id="39597174"/>
<dbReference type="AlphaFoldDB" id="A0A443HWF1"/>
<dbReference type="STRING" id="264951.A0A443HWF1"/>
<evidence type="ECO:0000256" key="3">
    <source>
        <dbReference type="ARBA" id="ARBA00011396"/>
    </source>
</evidence>
<feature type="compositionally biased region" description="Basic and acidic residues" evidence="7">
    <location>
        <begin position="93"/>
        <end position="103"/>
    </location>
</feature>
<comment type="caution">
    <text evidence="9">The sequence shown here is derived from an EMBL/GenBank/DDBJ whole genome shotgun (WGS) entry which is preliminary data.</text>
</comment>
<dbReference type="VEuPathDB" id="FungiDB:C8Q69DRAFT_400725"/>
<dbReference type="PANTHER" id="PTHR13254">
    <property type="entry name" value="GOLGI AUTOANTIGEN, GOLGIN SUBFAMILY A, 7"/>
    <property type="match status" value="1"/>
</dbReference>
<gene>
    <name evidence="9" type="ORF">C8Q69DRAFT_400725</name>
</gene>
<keyword evidence="10" id="KW-1185">Reference proteome</keyword>
<evidence type="ECO:0000256" key="6">
    <source>
        <dbReference type="ARBA" id="ARBA00023136"/>
    </source>
</evidence>
<dbReference type="InterPro" id="IPR019383">
    <property type="entry name" value="Golgin_A_7/ERF4"/>
</dbReference>
<feature type="domain" description="Golgin subfamily A member 7/ERF4" evidence="8">
    <location>
        <begin position="209"/>
        <end position="325"/>
    </location>
</feature>
<feature type="compositionally biased region" description="Basic and acidic residues" evidence="7">
    <location>
        <begin position="112"/>
        <end position="137"/>
    </location>
</feature>
<dbReference type="GO" id="GO:0031211">
    <property type="term" value="C:endoplasmic reticulum palmitoyltransferase complex"/>
    <property type="evidence" value="ECO:0007669"/>
    <property type="project" value="TreeGrafter"/>
</dbReference>
<dbReference type="Proteomes" id="UP000283841">
    <property type="component" value="Unassembled WGS sequence"/>
</dbReference>
<evidence type="ECO:0000256" key="5">
    <source>
        <dbReference type="ARBA" id="ARBA00022824"/>
    </source>
</evidence>
<feature type="non-terminal residue" evidence="9">
    <location>
        <position position="1"/>
    </location>
</feature>
<feature type="region of interest" description="Disordered" evidence="7">
    <location>
        <begin position="20"/>
        <end position="179"/>
    </location>
</feature>
<dbReference type="PANTHER" id="PTHR13254:SF0">
    <property type="entry name" value="GOLGIN SUBFAMILY A MEMBER 7_ERF4 DOMAIN-CONTAINING PROTEIN"/>
    <property type="match status" value="1"/>
</dbReference>
<feature type="compositionally biased region" description="Basic and acidic residues" evidence="7">
    <location>
        <begin position="34"/>
        <end position="46"/>
    </location>
</feature>
<dbReference type="RefSeq" id="XP_028485803.1">
    <property type="nucleotide sequence ID" value="XM_028627897.1"/>
</dbReference>
<keyword evidence="6" id="KW-0472">Membrane</keyword>
<evidence type="ECO:0000256" key="2">
    <source>
        <dbReference type="ARBA" id="ARBA00007732"/>
    </source>
</evidence>
<dbReference type="GO" id="GO:0005789">
    <property type="term" value="C:endoplasmic reticulum membrane"/>
    <property type="evidence" value="ECO:0007669"/>
    <property type="project" value="UniProtKB-SubCell"/>
</dbReference>
<dbReference type="InterPro" id="IPR051371">
    <property type="entry name" value="Ras_palmitoyltransferase"/>
</dbReference>
<evidence type="ECO:0000256" key="1">
    <source>
        <dbReference type="ARBA" id="ARBA00004406"/>
    </source>
</evidence>
<comment type="subcellular location">
    <subcellularLocation>
        <location evidence="1">Endoplasmic reticulum membrane</location>
        <topology evidence="1">Peripheral membrane protein</topology>
    </subcellularLocation>
</comment>
<feature type="compositionally biased region" description="Low complexity" evidence="7">
    <location>
        <begin position="341"/>
        <end position="352"/>
    </location>
</feature>
<protein>
    <recommendedName>
        <fullName evidence="4">Ras modification protein ERF4</fullName>
    </recommendedName>
</protein>
<evidence type="ECO:0000313" key="9">
    <source>
        <dbReference type="EMBL" id="RWQ96158.1"/>
    </source>
</evidence>
<evidence type="ECO:0000256" key="4">
    <source>
        <dbReference type="ARBA" id="ARBA00018463"/>
    </source>
</evidence>
<comment type="similarity">
    <text evidence="2">Belongs to the ERF4 family.</text>
</comment>
<dbReference type="GO" id="GO:0006612">
    <property type="term" value="P:protein targeting to membrane"/>
    <property type="evidence" value="ECO:0007669"/>
    <property type="project" value="TreeGrafter"/>
</dbReference>
<feature type="compositionally biased region" description="Gly residues" evidence="7">
    <location>
        <begin position="166"/>
        <end position="175"/>
    </location>
</feature>
<comment type="subunit">
    <text evidence="3">Interacts with ERF2.</text>
</comment>
<reference evidence="9 10" key="1">
    <citation type="journal article" date="2018" name="Front. Microbiol.">
        <title>Genomic and genetic insights into a cosmopolitan fungus, Paecilomyces variotii (Eurotiales).</title>
        <authorList>
            <person name="Urquhart A.S."/>
            <person name="Mondo S.J."/>
            <person name="Makela M.R."/>
            <person name="Hane J.K."/>
            <person name="Wiebenga A."/>
            <person name="He G."/>
            <person name="Mihaltcheva S."/>
            <person name="Pangilinan J."/>
            <person name="Lipzen A."/>
            <person name="Barry K."/>
            <person name="de Vries R.P."/>
            <person name="Grigoriev I.V."/>
            <person name="Idnurm A."/>
        </authorList>
    </citation>
    <scope>NUCLEOTIDE SEQUENCE [LARGE SCALE GENOMIC DNA]</scope>
    <source>
        <strain evidence="9 10">CBS 101075</strain>
    </source>
</reference>
<organism evidence="9 10">
    <name type="scientific">Byssochlamys spectabilis</name>
    <name type="common">Paecilomyces variotii</name>
    <dbReference type="NCBI Taxonomy" id="264951"/>
    <lineage>
        <taxon>Eukaryota</taxon>
        <taxon>Fungi</taxon>
        <taxon>Dikarya</taxon>
        <taxon>Ascomycota</taxon>
        <taxon>Pezizomycotina</taxon>
        <taxon>Eurotiomycetes</taxon>
        <taxon>Eurotiomycetidae</taxon>
        <taxon>Eurotiales</taxon>
        <taxon>Thermoascaceae</taxon>
        <taxon>Paecilomyces</taxon>
    </lineage>
</organism>
<feature type="compositionally biased region" description="Polar residues" evidence="7">
    <location>
        <begin position="143"/>
        <end position="157"/>
    </location>
</feature>
<keyword evidence="5" id="KW-0256">Endoplasmic reticulum</keyword>